<evidence type="ECO:0000313" key="10">
    <source>
        <dbReference type="Proteomes" id="UP001556170"/>
    </source>
</evidence>
<keyword evidence="7" id="KW-0732">Signal</keyword>
<dbReference type="PROSITE" id="PS50059">
    <property type="entry name" value="FKBP_PPIASE"/>
    <property type="match status" value="1"/>
</dbReference>
<evidence type="ECO:0000259" key="8">
    <source>
        <dbReference type="PROSITE" id="PS50059"/>
    </source>
</evidence>
<feature type="domain" description="PPIase FKBP-type" evidence="8">
    <location>
        <begin position="54"/>
        <end position="150"/>
    </location>
</feature>
<dbReference type="Proteomes" id="UP001556170">
    <property type="component" value="Unassembled WGS sequence"/>
</dbReference>
<name>A0ABV3QLS9_9GAMM</name>
<evidence type="ECO:0000256" key="7">
    <source>
        <dbReference type="SAM" id="SignalP"/>
    </source>
</evidence>
<evidence type="ECO:0000256" key="2">
    <source>
        <dbReference type="ARBA" id="ARBA00006577"/>
    </source>
</evidence>
<evidence type="ECO:0000256" key="1">
    <source>
        <dbReference type="ARBA" id="ARBA00000971"/>
    </source>
</evidence>
<comment type="similarity">
    <text evidence="2 6">Belongs to the FKBP-type PPIase family.</text>
</comment>
<evidence type="ECO:0000256" key="6">
    <source>
        <dbReference type="RuleBase" id="RU003915"/>
    </source>
</evidence>
<sequence>MRRSLALLASSALALCALAACTGAPPPAPVSSGQVDKLGIVDTKVGSGAEAKPGMTVQVLYTGWLYDEHATDKHGTKFDSTDDHGGKPFSFPLGQGQVIKGWDQGVAGMRVGGERTLLIPAELGYGAHGAGGVIPPDASLVFDVKLVGVGQ</sequence>
<feature type="chain" id="PRO_5046436497" description="Peptidyl-prolyl cis-trans isomerase" evidence="7">
    <location>
        <begin position="20"/>
        <end position="151"/>
    </location>
</feature>
<dbReference type="RefSeq" id="WP_367843812.1">
    <property type="nucleotide sequence ID" value="NZ_JBFOHL010000003.1"/>
</dbReference>
<dbReference type="PANTHER" id="PTHR43811:SF19">
    <property type="entry name" value="39 KDA FK506-BINDING NUCLEAR PROTEIN"/>
    <property type="match status" value="1"/>
</dbReference>
<dbReference type="Pfam" id="PF00254">
    <property type="entry name" value="FKBP_C"/>
    <property type="match status" value="1"/>
</dbReference>
<organism evidence="9 10">
    <name type="scientific">Rhodanobacter geophilus</name>
    <dbReference type="NCBI Taxonomy" id="3162488"/>
    <lineage>
        <taxon>Bacteria</taxon>
        <taxon>Pseudomonadati</taxon>
        <taxon>Pseudomonadota</taxon>
        <taxon>Gammaproteobacteria</taxon>
        <taxon>Lysobacterales</taxon>
        <taxon>Rhodanobacteraceae</taxon>
        <taxon>Rhodanobacter</taxon>
    </lineage>
</organism>
<comment type="catalytic activity">
    <reaction evidence="1 5 6">
        <text>[protein]-peptidylproline (omega=180) = [protein]-peptidylproline (omega=0)</text>
        <dbReference type="Rhea" id="RHEA:16237"/>
        <dbReference type="Rhea" id="RHEA-COMP:10747"/>
        <dbReference type="Rhea" id="RHEA-COMP:10748"/>
        <dbReference type="ChEBI" id="CHEBI:83833"/>
        <dbReference type="ChEBI" id="CHEBI:83834"/>
        <dbReference type="EC" id="5.2.1.8"/>
    </reaction>
</comment>
<evidence type="ECO:0000313" key="9">
    <source>
        <dbReference type="EMBL" id="MEW9623502.1"/>
    </source>
</evidence>
<dbReference type="InterPro" id="IPR001179">
    <property type="entry name" value="PPIase_FKBP_dom"/>
</dbReference>
<dbReference type="InterPro" id="IPR046357">
    <property type="entry name" value="PPIase_dom_sf"/>
</dbReference>
<reference evidence="9 10" key="1">
    <citation type="submission" date="2024-06" db="EMBL/GenBank/DDBJ databases">
        <authorList>
            <person name="Woo H."/>
        </authorList>
    </citation>
    <scope>NUCLEOTIDE SEQUENCE [LARGE SCALE GENOMIC DNA]</scope>
    <source>
        <strain evidence="9 10">S2-g</strain>
    </source>
</reference>
<evidence type="ECO:0000256" key="3">
    <source>
        <dbReference type="ARBA" id="ARBA00023110"/>
    </source>
</evidence>
<dbReference type="Gene3D" id="3.10.50.40">
    <property type="match status" value="1"/>
</dbReference>
<dbReference type="EMBL" id="JBFOHL010000003">
    <property type="protein sequence ID" value="MEW9623502.1"/>
    <property type="molecule type" value="Genomic_DNA"/>
</dbReference>
<keyword evidence="3 5" id="KW-0697">Rotamase</keyword>
<dbReference type="EC" id="5.2.1.8" evidence="6"/>
<feature type="signal peptide" evidence="7">
    <location>
        <begin position="1"/>
        <end position="19"/>
    </location>
</feature>
<dbReference type="GO" id="GO:0003755">
    <property type="term" value="F:peptidyl-prolyl cis-trans isomerase activity"/>
    <property type="evidence" value="ECO:0007669"/>
    <property type="project" value="UniProtKB-EC"/>
</dbReference>
<dbReference type="SUPFAM" id="SSF54534">
    <property type="entry name" value="FKBP-like"/>
    <property type="match status" value="1"/>
</dbReference>
<keyword evidence="10" id="KW-1185">Reference proteome</keyword>
<gene>
    <name evidence="9" type="ORF">ABQJ56_04610</name>
</gene>
<comment type="caution">
    <text evidence="9">The sequence shown here is derived from an EMBL/GenBank/DDBJ whole genome shotgun (WGS) entry which is preliminary data.</text>
</comment>
<keyword evidence="4 5" id="KW-0413">Isomerase</keyword>
<evidence type="ECO:0000256" key="5">
    <source>
        <dbReference type="PROSITE-ProRule" id="PRU00277"/>
    </source>
</evidence>
<proteinExistence type="inferred from homology"/>
<dbReference type="PANTHER" id="PTHR43811">
    <property type="entry name" value="FKBP-TYPE PEPTIDYL-PROLYL CIS-TRANS ISOMERASE FKPA"/>
    <property type="match status" value="1"/>
</dbReference>
<dbReference type="PROSITE" id="PS51257">
    <property type="entry name" value="PROKAR_LIPOPROTEIN"/>
    <property type="match status" value="1"/>
</dbReference>
<protein>
    <recommendedName>
        <fullName evidence="6">Peptidyl-prolyl cis-trans isomerase</fullName>
        <ecNumber evidence="6">5.2.1.8</ecNumber>
    </recommendedName>
</protein>
<accession>A0ABV3QLS9</accession>
<evidence type="ECO:0000256" key="4">
    <source>
        <dbReference type="ARBA" id="ARBA00023235"/>
    </source>
</evidence>